<keyword evidence="5" id="KW-1185">Reference proteome</keyword>
<protein>
    <submittedName>
        <fullName evidence="4">SAF domain-containing protein</fullName>
    </submittedName>
</protein>
<keyword evidence="2" id="KW-1133">Transmembrane helix</keyword>
<feature type="region of interest" description="Disordered" evidence="1">
    <location>
        <begin position="1"/>
        <end position="25"/>
    </location>
</feature>
<dbReference type="AlphaFoldDB" id="A0A3N5AAC1"/>
<dbReference type="SMART" id="SM00858">
    <property type="entry name" value="SAF"/>
    <property type="match status" value="1"/>
</dbReference>
<reference evidence="4 5" key="1">
    <citation type="submission" date="2018-11" db="EMBL/GenBank/DDBJ databases">
        <title>Sequencing the genomes of 1000 actinobacteria strains.</title>
        <authorList>
            <person name="Klenk H.-P."/>
        </authorList>
    </citation>
    <scope>NUCLEOTIDE SEQUENCE [LARGE SCALE GENOMIC DNA]</scope>
    <source>
        <strain evidence="4 5">DSM 14418</strain>
    </source>
</reference>
<organism evidence="4 5">
    <name type="scientific">Georgenia muralis</name>
    <dbReference type="NCBI Taxonomy" id="154117"/>
    <lineage>
        <taxon>Bacteria</taxon>
        <taxon>Bacillati</taxon>
        <taxon>Actinomycetota</taxon>
        <taxon>Actinomycetes</taxon>
        <taxon>Micrococcales</taxon>
        <taxon>Bogoriellaceae</taxon>
        <taxon>Georgenia</taxon>
    </lineage>
</organism>
<evidence type="ECO:0000259" key="3">
    <source>
        <dbReference type="SMART" id="SM00858"/>
    </source>
</evidence>
<name>A0A3N5AAC1_9MICO</name>
<gene>
    <name evidence="4" type="ORF">EDD32_3104</name>
</gene>
<dbReference type="Pfam" id="PF08666">
    <property type="entry name" value="SAF"/>
    <property type="match status" value="1"/>
</dbReference>
<accession>A0A3N5AAC1</accession>
<keyword evidence="2" id="KW-0472">Membrane</keyword>
<dbReference type="CDD" id="cd11614">
    <property type="entry name" value="SAF_CpaB_FlgA_like"/>
    <property type="match status" value="1"/>
</dbReference>
<comment type="caution">
    <text evidence="4">The sequence shown here is derived from an EMBL/GenBank/DDBJ whole genome shotgun (WGS) entry which is preliminary data.</text>
</comment>
<dbReference type="OrthoDB" id="3638307at2"/>
<keyword evidence="2" id="KW-0812">Transmembrane</keyword>
<dbReference type="RefSeq" id="WP_123918880.1">
    <property type="nucleotide sequence ID" value="NZ_RKRA01000001.1"/>
</dbReference>
<dbReference type="SUPFAM" id="SSF51269">
    <property type="entry name" value="AFP III-like domain"/>
    <property type="match status" value="1"/>
</dbReference>
<dbReference type="InterPro" id="IPR013974">
    <property type="entry name" value="SAF"/>
</dbReference>
<sequence length="219" mass="22271">MTSTTTRPNKMTDEASSPPGAPPRLRRRPAVVAAGAMVALASAGGLGWAFSAADDAVEVVVAAQDVGRGEVIEAEDLTTARITLDPALAQIPAARAGELVGQRASTPLTAGSLVTDAMLIPEALPGDGMSLLPVTVPAERADGLDLQPGDRVKVVLTPPPGQPVEGNPPFSAAEVATVAPSADTVSTVVTLLVPEEDGPVLAARLASGNFYLVLDSRER</sequence>
<evidence type="ECO:0000256" key="2">
    <source>
        <dbReference type="SAM" id="Phobius"/>
    </source>
</evidence>
<evidence type="ECO:0000313" key="4">
    <source>
        <dbReference type="EMBL" id="RPF28571.1"/>
    </source>
</evidence>
<dbReference type="InterPro" id="IPR036732">
    <property type="entry name" value="AFP_Neu5c_C_sf"/>
</dbReference>
<feature type="transmembrane region" description="Helical" evidence="2">
    <location>
        <begin position="30"/>
        <end position="50"/>
    </location>
</feature>
<dbReference type="Gene3D" id="3.90.1210.10">
    <property type="entry name" value="Antifreeze-like/N-acetylneuraminic acid synthase C-terminal domain"/>
    <property type="match status" value="1"/>
</dbReference>
<evidence type="ECO:0000313" key="5">
    <source>
        <dbReference type="Proteomes" id="UP000280726"/>
    </source>
</evidence>
<evidence type="ECO:0000256" key="1">
    <source>
        <dbReference type="SAM" id="MobiDB-lite"/>
    </source>
</evidence>
<dbReference type="Proteomes" id="UP000280726">
    <property type="component" value="Unassembled WGS sequence"/>
</dbReference>
<feature type="domain" description="SAF" evidence="3">
    <location>
        <begin position="57"/>
        <end position="120"/>
    </location>
</feature>
<dbReference type="EMBL" id="RKRA01000001">
    <property type="protein sequence ID" value="RPF28571.1"/>
    <property type="molecule type" value="Genomic_DNA"/>
</dbReference>
<proteinExistence type="predicted"/>